<protein>
    <recommendedName>
        <fullName evidence="6">Lipoprotein</fullName>
    </recommendedName>
</protein>
<dbReference type="Pfam" id="PF03180">
    <property type="entry name" value="Lipoprotein_9"/>
    <property type="match status" value="1"/>
</dbReference>
<dbReference type="PANTHER" id="PTHR30429:SF0">
    <property type="entry name" value="METHIONINE-BINDING LIPOPROTEIN METQ"/>
    <property type="match status" value="1"/>
</dbReference>
<feature type="chain" id="PRO_5039185982" description="Lipoprotein" evidence="8">
    <location>
        <begin position="25"/>
        <end position="280"/>
    </location>
</feature>
<keyword evidence="3" id="KW-0472">Membrane</keyword>
<dbReference type="SUPFAM" id="SSF53850">
    <property type="entry name" value="Periplasmic binding protein-like II"/>
    <property type="match status" value="1"/>
</dbReference>
<dbReference type="InterPro" id="IPR004872">
    <property type="entry name" value="Lipoprotein_NlpA"/>
</dbReference>
<evidence type="ECO:0000256" key="3">
    <source>
        <dbReference type="ARBA" id="ARBA00023136"/>
    </source>
</evidence>
<dbReference type="STRING" id="1862672.BO225_10315"/>
<dbReference type="Proteomes" id="UP000186705">
    <property type="component" value="Unassembled WGS sequence"/>
</dbReference>
<feature type="signal peptide" evidence="8">
    <location>
        <begin position="1"/>
        <end position="24"/>
    </location>
</feature>
<evidence type="ECO:0000256" key="4">
    <source>
        <dbReference type="ARBA" id="ARBA00023139"/>
    </source>
</evidence>
<organism evidence="9 10">
    <name type="scientific">Dubosiella newyorkensis</name>
    <dbReference type="NCBI Taxonomy" id="1862672"/>
    <lineage>
        <taxon>Bacteria</taxon>
        <taxon>Bacillati</taxon>
        <taxon>Bacillota</taxon>
        <taxon>Erysipelotrichia</taxon>
        <taxon>Erysipelotrichales</taxon>
        <taxon>Erysipelotrichaceae</taxon>
        <taxon>Dubosiella</taxon>
    </lineage>
</organism>
<dbReference type="Gene3D" id="3.40.190.10">
    <property type="entry name" value="Periplasmic binding protein-like II"/>
    <property type="match status" value="2"/>
</dbReference>
<comment type="subcellular location">
    <subcellularLocation>
        <location evidence="1">Membrane</location>
        <topology evidence="1">Lipid-anchor</topology>
    </subcellularLocation>
</comment>
<gene>
    <name evidence="9" type="ORF">BO225_10315</name>
</gene>
<accession>A0A1U7NK98</accession>
<reference evidence="9 10" key="1">
    <citation type="submission" date="2016-11" db="EMBL/GenBank/DDBJ databases">
        <title>Description of two novel members of the family Erysipelotrichaceae: Ileibacterium lipovorans gen. nov., sp. nov. and Dubosiella newyorkensis, gen. nov., sp. nov.</title>
        <authorList>
            <person name="Cox L.M."/>
            <person name="Sohn J."/>
            <person name="Tyrrell K.L."/>
            <person name="Citron D.M."/>
            <person name="Lawson P.A."/>
            <person name="Patel N.B."/>
            <person name="Iizumi T."/>
            <person name="Perez-Perez G.I."/>
            <person name="Goldstein E.J."/>
            <person name="Blaser M.J."/>
        </authorList>
    </citation>
    <scope>NUCLEOTIDE SEQUENCE [LARGE SCALE GENOMIC DNA]</scope>
    <source>
        <strain evidence="9 10">NYU-BL-A4</strain>
    </source>
</reference>
<evidence type="ECO:0000313" key="9">
    <source>
        <dbReference type="EMBL" id="OLU44547.1"/>
    </source>
</evidence>
<feature type="lipid moiety-binding region" description="S-diacylglycerol cysteine" evidence="7">
    <location>
        <position position="20"/>
    </location>
</feature>
<evidence type="ECO:0000256" key="8">
    <source>
        <dbReference type="SAM" id="SignalP"/>
    </source>
</evidence>
<comment type="similarity">
    <text evidence="6">Belongs to the nlpA lipoprotein family.</text>
</comment>
<evidence type="ECO:0000313" key="10">
    <source>
        <dbReference type="Proteomes" id="UP000186705"/>
    </source>
</evidence>
<dbReference type="PIRSF" id="PIRSF002854">
    <property type="entry name" value="MetQ"/>
    <property type="match status" value="1"/>
</dbReference>
<evidence type="ECO:0000256" key="1">
    <source>
        <dbReference type="ARBA" id="ARBA00004635"/>
    </source>
</evidence>
<evidence type="ECO:0000256" key="7">
    <source>
        <dbReference type="PIRSR" id="PIRSR002854-1"/>
    </source>
</evidence>
<dbReference type="GO" id="GO:0016020">
    <property type="term" value="C:membrane"/>
    <property type="evidence" value="ECO:0007669"/>
    <property type="project" value="UniProtKB-SubCell"/>
</dbReference>
<keyword evidence="4" id="KW-0564">Palmitate</keyword>
<dbReference type="EMBL" id="MPKA01000104">
    <property type="protein sequence ID" value="OLU44547.1"/>
    <property type="molecule type" value="Genomic_DNA"/>
</dbReference>
<dbReference type="GeneID" id="78276330"/>
<dbReference type="PANTHER" id="PTHR30429">
    <property type="entry name" value="D-METHIONINE-BINDING LIPOPROTEIN METQ"/>
    <property type="match status" value="1"/>
</dbReference>
<proteinExistence type="inferred from homology"/>
<keyword evidence="10" id="KW-1185">Reference proteome</keyword>
<evidence type="ECO:0000256" key="6">
    <source>
        <dbReference type="PIRNR" id="PIRNR002854"/>
    </source>
</evidence>
<dbReference type="PROSITE" id="PS51257">
    <property type="entry name" value="PROKAR_LIPOPROTEIN"/>
    <property type="match status" value="1"/>
</dbReference>
<evidence type="ECO:0000256" key="5">
    <source>
        <dbReference type="ARBA" id="ARBA00023288"/>
    </source>
</evidence>
<sequence length="280" mass="30249">MNKFLKVGAAIALGLTLTACSSNGSDSDADSKKIVVGATTSPHAIILEEAKKQLADGGYELEIKEFSDYPNINPATSDGSLDANYFQHQPYLDSYNADSGYAEGDDGYLISAGSIHYEPMGVYSKEIEEINLDNLKEGDQVVVPNDATNEARALFLLQDLGLITLKEDATVDKATKADIKDNPKNLEIVEVAADQIPTRIEDAPVIVVNGNYALDADITEYQRAIEDANSDAAKLYANIIAVKKSNADNEAVKKLVEVLKSDHIKEFIAEEFGDTVQAAK</sequence>
<dbReference type="RefSeq" id="WP_076342162.1">
    <property type="nucleotide sequence ID" value="NZ_CAOQIG010000032.1"/>
</dbReference>
<dbReference type="AlphaFoldDB" id="A0A1U7NK98"/>
<evidence type="ECO:0000256" key="2">
    <source>
        <dbReference type="ARBA" id="ARBA00022729"/>
    </source>
</evidence>
<keyword evidence="2 8" id="KW-0732">Signal</keyword>
<dbReference type="OrthoDB" id="9812878at2"/>
<keyword evidence="5 6" id="KW-0449">Lipoprotein</keyword>
<name>A0A1U7NK98_9FIRM</name>
<comment type="caution">
    <text evidence="9">The sequence shown here is derived from an EMBL/GenBank/DDBJ whole genome shotgun (WGS) entry which is preliminary data.</text>
</comment>